<dbReference type="AlphaFoldDB" id="A0A6C0IMD1"/>
<name>A0A6C0IMD1_9ZZZZ</name>
<protein>
    <submittedName>
        <fullName evidence="1">Uncharacterized protein</fullName>
    </submittedName>
</protein>
<sequence length="110" mass="12278">MATQLNTTNHDALNTEMSNLFKSGCCCGVKMSIFTDTEATVLATDSNGEIKDRKVAQILKTASYTNPANNQVTKANIKIKFSDGSMIVSTDDIDTYYYKLCDEEFTHRKF</sequence>
<accession>A0A6C0IMD1</accession>
<organism evidence="1">
    <name type="scientific">viral metagenome</name>
    <dbReference type="NCBI Taxonomy" id="1070528"/>
    <lineage>
        <taxon>unclassified sequences</taxon>
        <taxon>metagenomes</taxon>
        <taxon>organismal metagenomes</taxon>
    </lineage>
</organism>
<reference evidence="1" key="1">
    <citation type="journal article" date="2020" name="Nature">
        <title>Giant virus diversity and host interactions through global metagenomics.</title>
        <authorList>
            <person name="Schulz F."/>
            <person name="Roux S."/>
            <person name="Paez-Espino D."/>
            <person name="Jungbluth S."/>
            <person name="Walsh D.A."/>
            <person name="Denef V.J."/>
            <person name="McMahon K.D."/>
            <person name="Konstantinidis K.T."/>
            <person name="Eloe-Fadrosh E.A."/>
            <person name="Kyrpides N.C."/>
            <person name="Woyke T."/>
        </authorList>
    </citation>
    <scope>NUCLEOTIDE SEQUENCE</scope>
    <source>
        <strain evidence="1">GVMAG-M-3300024258-28</strain>
    </source>
</reference>
<proteinExistence type="predicted"/>
<evidence type="ECO:0000313" key="1">
    <source>
        <dbReference type="EMBL" id="QHT94358.1"/>
    </source>
</evidence>
<dbReference type="EMBL" id="MN740219">
    <property type="protein sequence ID" value="QHT94358.1"/>
    <property type="molecule type" value="Genomic_DNA"/>
</dbReference>